<evidence type="ECO:0000313" key="2">
    <source>
        <dbReference type="EMBL" id="KAJ3050242.1"/>
    </source>
</evidence>
<proteinExistence type="predicted"/>
<dbReference type="EMBL" id="JADGJD010000538">
    <property type="protein sequence ID" value="KAJ3050242.1"/>
    <property type="molecule type" value="Genomic_DNA"/>
</dbReference>
<feature type="non-terminal residue" evidence="2">
    <location>
        <position position="1"/>
    </location>
</feature>
<evidence type="ECO:0000256" key="1">
    <source>
        <dbReference type="SAM" id="MobiDB-lite"/>
    </source>
</evidence>
<accession>A0AAD5SBE2</accession>
<dbReference type="Proteomes" id="UP001212841">
    <property type="component" value="Unassembled WGS sequence"/>
</dbReference>
<feature type="region of interest" description="Disordered" evidence="1">
    <location>
        <begin position="1"/>
        <end position="35"/>
    </location>
</feature>
<protein>
    <submittedName>
        <fullName evidence="2">Uncharacterized protein</fullName>
    </submittedName>
</protein>
<organism evidence="2 3">
    <name type="scientific">Rhizophlyctis rosea</name>
    <dbReference type="NCBI Taxonomy" id="64517"/>
    <lineage>
        <taxon>Eukaryota</taxon>
        <taxon>Fungi</taxon>
        <taxon>Fungi incertae sedis</taxon>
        <taxon>Chytridiomycota</taxon>
        <taxon>Chytridiomycota incertae sedis</taxon>
        <taxon>Chytridiomycetes</taxon>
        <taxon>Rhizophlyctidales</taxon>
        <taxon>Rhizophlyctidaceae</taxon>
        <taxon>Rhizophlyctis</taxon>
    </lineage>
</organism>
<name>A0AAD5SBE2_9FUNG</name>
<comment type="caution">
    <text evidence="2">The sequence shown here is derived from an EMBL/GenBank/DDBJ whole genome shotgun (WGS) entry which is preliminary data.</text>
</comment>
<feature type="region of interest" description="Disordered" evidence="1">
    <location>
        <begin position="103"/>
        <end position="145"/>
    </location>
</feature>
<feature type="region of interest" description="Disordered" evidence="1">
    <location>
        <begin position="52"/>
        <end position="83"/>
    </location>
</feature>
<gene>
    <name evidence="2" type="ORF">HK097_008790</name>
</gene>
<feature type="compositionally biased region" description="Low complexity" evidence="1">
    <location>
        <begin position="103"/>
        <end position="116"/>
    </location>
</feature>
<sequence>TVHGHQQQQKKMKPSTTSTFFSFGRSSNAPGGLRVSASADGLNRIAPKHFVSKDFPFPQPQEDVKPISISAPEGLESGGGGTRTRTILSNDFAKALTVRPLSLTSLGPTSPLSSPGSEKENPFGNRRSRLSVGTIEEAGEVGRVE</sequence>
<reference evidence="2" key="1">
    <citation type="submission" date="2020-05" db="EMBL/GenBank/DDBJ databases">
        <title>Phylogenomic resolution of chytrid fungi.</title>
        <authorList>
            <person name="Stajich J.E."/>
            <person name="Amses K."/>
            <person name="Simmons R."/>
            <person name="Seto K."/>
            <person name="Myers J."/>
            <person name="Bonds A."/>
            <person name="Quandt C.A."/>
            <person name="Barry K."/>
            <person name="Liu P."/>
            <person name="Grigoriev I."/>
            <person name="Longcore J.E."/>
            <person name="James T.Y."/>
        </authorList>
    </citation>
    <scope>NUCLEOTIDE SEQUENCE</scope>
    <source>
        <strain evidence="2">JEL0318</strain>
    </source>
</reference>
<dbReference type="AlphaFoldDB" id="A0AAD5SBE2"/>
<keyword evidence="3" id="KW-1185">Reference proteome</keyword>
<evidence type="ECO:0000313" key="3">
    <source>
        <dbReference type="Proteomes" id="UP001212841"/>
    </source>
</evidence>